<dbReference type="GO" id="GO:0006310">
    <property type="term" value="P:DNA recombination"/>
    <property type="evidence" value="ECO:0007669"/>
    <property type="project" value="UniProtKB-KW"/>
</dbReference>
<organism evidence="3 4">
    <name type="scientific">Photinus pyralis</name>
    <name type="common">Common eastern firefly</name>
    <name type="synonym">Lampyris pyralis</name>
    <dbReference type="NCBI Taxonomy" id="7054"/>
    <lineage>
        <taxon>Eukaryota</taxon>
        <taxon>Metazoa</taxon>
        <taxon>Ecdysozoa</taxon>
        <taxon>Arthropoda</taxon>
        <taxon>Hexapoda</taxon>
        <taxon>Insecta</taxon>
        <taxon>Pterygota</taxon>
        <taxon>Neoptera</taxon>
        <taxon>Endopterygota</taxon>
        <taxon>Coleoptera</taxon>
        <taxon>Polyphaga</taxon>
        <taxon>Elateriformia</taxon>
        <taxon>Elateroidea</taxon>
        <taxon>Lampyridae</taxon>
        <taxon>Lampyrinae</taxon>
        <taxon>Photinus</taxon>
    </lineage>
</organism>
<evidence type="ECO:0000313" key="3">
    <source>
        <dbReference type="EMBL" id="KAB0799022.1"/>
    </source>
</evidence>
<feature type="domain" description="Tyr recombinase" evidence="2">
    <location>
        <begin position="121"/>
        <end position="310"/>
    </location>
</feature>
<dbReference type="AlphaFoldDB" id="A0A5N4ANU6"/>
<proteinExistence type="predicted"/>
<dbReference type="PANTHER" id="PTHR35617:SF3">
    <property type="entry name" value="CORE-BINDING (CB) DOMAIN-CONTAINING PROTEIN"/>
    <property type="match status" value="1"/>
</dbReference>
<dbReference type="SUPFAM" id="SSF56349">
    <property type="entry name" value="DNA breaking-rejoining enzymes"/>
    <property type="match status" value="1"/>
</dbReference>
<dbReference type="EMBL" id="VVIM01000005">
    <property type="protein sequence ID" value="KAB0799022.1"/>
    <property type="molecule type" value="Genomic_DNA"/>
</dbReference>
<dbReference type="Pfam" id="PF00589">
    <property type="entry name" value="Phage_integrase"/>
    <property type="match status" value="1"/>
</dbReference>
<dbReference type="GO" id="GO:0015074">
    <property type="term" value="P:DNA integration"/>
    <property type="evidence" value="ECO:0007669"/>
    <property type="project" value="InterPro"/>
</dbReference>
<dbReference type="InParanoid" id="A0A5N4ANU6"/>
<dbReference type="PANTHER" id="PTHR35617">
    <property type="entry name" value="PHAGE_INTEGRASE DOMAIN-CONTAINING PROTEIN"/>
    <property type="match status" value="1"/>
</dbReference>
<dbReference type="PROSITE" id="PS51898">
    <property type="entry name" value="TYR_RECOMBINASE"/>
    <property type="match status" value="1"/>
</dbReference>
<dbReference type="InterPro" id="IPR013762">
    <property type="entry name" value="Integrase-like_cat_sf"/>
</dbReference>
<dbReference type="InterPro" id="IPR011010">
    <property type="entry name" value="DNA_brk_join_enz"/>
</dbReference>
<evidence type="ECO:0000256" key="1">
    <source>
        <dbReference type="ARBA" id="ARBA00023172"/>
    </source>
</evidence>
<protein>
    <recommendedName>
        <fullName evidence="2">Tyr recombinase domain-containing protein</fullName>
    </recommendedName>
</protein>
<keyword evidence="1" id="KW-0233">DNA recombination</keyword>
<keyword evidence="4" id="KW-1185">Reference proteome</keyword>
<evidence type="ECO:0000259" key="2">
    <source>
        <dbReference type="PROSITE" id="PS51898"/>
    </source>
</evidence>
<sequence length="310" mass="34962">MFVSGRVINTKFVHNSLHQYILDIDNFGKCYEKVIENASFGGSSVNGKLYCIPKGELKSINGCLIPQYFKDQTSACSVGSAALGEAWVENQRLARGRRSSGRLAAIRTNAQEIYEGGGKVRPPKPRYNCVWEPRQIFNYFETHPAESLKALSMKLITLLTLATGQRLQTLSLIKISNILTSENLIQIVVPDRIKTSRVSGRQPCLILPRFNDLPHLCVFSCLQRYLQETEKLREGQENLFLTYQRPYRTASKQTLSRWVKCKLQLEGVDTSIFKPHSSRHASTSAAKRAGVSIDVTKDSAGWSRSSQRFR</sequence>
<name>A0A5N4ANU6_PHOPY</name>
<gene>
    <name evidence="3" type="ORF">PPYR_06902</name>
</gene>
<evidence type="ECO:0000313" key="4">
    <source>
        <dbReference type="Proteomes" id="UP000327044"/>
    </source>
</evidence>
<dbReference type="GO" id="GO:0003677">
    <property type="term" value="F:DNA binding"/>
    <property type="evidence" value="ECO:0007669"/>
    <property type="project" value="InterPro"/>
</dbReference>
<dbReference type="InterPro" id="IPR002104">
    <property type="entry name" value="Integrase_catalytic"/>
</dbReference>
<reference evidence="3 4" key="1">
    <citation type="journal article" date="2018" name="Elife">
        <title>Firefly genomes illuminate parallel origins of bioluminescence in beetles.</title>
        <authorList>
            <person name="Fallon T.R."/>
            <person name="Lower S.E."/>
            <person name="Chang C.H."/>
            <person name="Bessho-Uehara M."/>
            <person name="Martin G.J."/>
            <person name="Bewick A.J."/>
            <person name="Behringer M."/>
            <person name="Debat H.J."/>
            <person name="Wong I."/>
            <person name="Day J.C."/>
            <person name="Suvorov A."/>
            <person name="Silva C.J."/>
            <person name="Stanger-Hall K.F."/>
            <person name="Hall D.W."/>
            <person name="Schmitz R.J."/>
            <person name="Nelson D.R."/>
            <person name="Lewis S.M."/>
            <person name="Shigenobu S."/>
            <person name="Bybee S.M."/>
            <person name="Larracuente A.M."/>
            <person name="Oba Y."/>
            <person name="Weng J.K."/>
        </authorList>
    </citation>
    <scope>NUCLEOTIDE SEQUENCE [LARGE SCALE GENOMIC DNA]</scope>
    <source>
        <strain evidence="3">1611_PpyrPB1</strain>
        <tissue evidence="3">Whole body</tissue>
    </source>
</reference>
<dbReference type="Proteomes" id="UP000327044">
    <property type="component" value="Unassembled WGS sequence"/>
</dbReference>
<accession>A0A5N4ANU6</accession>
<comment type="caution">
    <text evidence="3">The sequence shown here is derived from an EMBL/GenBank/DDBJ whole genome shotgun (WGS) entry which is preliminary data.</text>
</comment>
<dbReference type="Gene3D" id="1.10.443.10">
    <property type="entry name" value="Intergrase catalytic core"/>
    <property type="match status" value="1"/>
</dbReference>